<accession>A0A9X4HG93</accession>
<evidence type="ECO:0000313" key="1">
    <source>
        <dbReference type="EMBL" id="MDD1011644.1"/>
    </source>
</evidence>
<comment type="caution">
    <text evidence="1">The sequence shown here is derived from an EMBL/GenBank/DDBJ whole genome shotgun (WGS) entry which is preliminary data.</text>
</comment>
<dbReference type="SUPFAM" id="SSF160930">
    <property type="entry name" value="FlhC-like"/>
    <property type="match status" value="1"/>
</dbReference>
<dbReference type="RefSeq" id="WP_156320487.1">
    <property type="nucleotide sequence ID" value="NZ_JAMDHA010000059.1"/>
</dbReference>
<proteinExistence type="predicted"/>
<dbReference type="AlphaFoldDB" id="A0A9X4HG93"/>
<sequence length="143" mass="15599">MSNQRQAIQLLKAGLSPILVNIQTGLSAEQILLPADVKAKVRSLVASNIPSLNDILSVPNKASDAAALLLLYTALADRAELQVDIDKLVAAYEDYLREYRLVQRTGLPSPLSLDEAWVLARELRSSDQITLLNKIISSVVKGH</sequence>
<organism evidence="1 2">
    <name type="scientific">Pseudomonas shahriarae</name>
    <dbReference type="NCBI Taxonomy" id="2745512"/>
    <lineage>
        <taxon>Bacteria</taxon>
        <taxon>Pseudomonadati</taxon>
        <taxon>Pseudomonadota</taxon>
        <taxon>Gammaproteobacteria</taxon>
        <taxon>Pseudomonadales</taxon>
        <taxon>Pseudomonadaceae</taxon>
        <taxon>Pseudomonas</taxon>
    </lineage>
</organism>
<gene>
    <name evidence="1" type="ORF">M5G27_29750</name>
</gene>
<evidence type="ECO:0000313" key="2">
    <source>
        <dbReference type="Proteomes" id="UP001148185"/>
    </source>
</evidence>
<name>A0A9X4HG93_9PSED</name>
<dbReference type="EMBL" id="JAMDHA010000059">
    <property type="protein sequence ID" value="MDD1011644.1"/>
    <property type="molecule type" value="Genomic_DNA"/>
</dbReference>
<dbReference type="Proteomes" id="UP001148185">
    <property type="component" value="Unassembled WGS sequence"/>
</dbReference>
<reference evidence="1 2" key="1">
    <citation type="submission" date="2022-05" db="EMBL/GenBank/DDBJ databases">
        <title>Novel Pseudomonas spp. Isolated from a Rainbow Trout Aquaculture Facility.</title>
        <authorList>
            <person name="Testerman T."/>
            <person name="Graf J."/>
        </authorList>
    </citation>
    <scope>NUCLEOTIDE SEQUENCE [LARGE SCALE GENOMIC DNA]</scope>
    <source>
        <strain evidence="1 2">ID1042</strain>
    </source>
</reference>
<protein>
    <submittedName>
        <fullName evidence="1">Uncharacterized protein</fullName>
    </submittedName>
</protein>
<keyword evidence="2" id="KW-1185">Reference proteome</keyword>